<dbReference type="Proteomes" id="UP000323844">
    <property type="component" value="Chromosome"/>
</dbReference>
<feature type="transmembrane region" description="Helical" evidence="11">
    <location>
        <begin position="472"/>
        <end position="492"/>
    </location>
</feature>
<dbReference type="GO" id="GO:0005886">
    <property type="term" value="C:plasma membrane"/>
    <property type="evidence" value="ECO:0007669"/>
    <property type="project" value="UniProtKB-SubCell"/>
</dbReference>
<dbReference type="Pfam" id="PF03219">
    <property type="entry name" value="TLC"/>
    <property type="match status" value="1"/>
</dbReference>
<feature type="transmembrane region" description="Helical" evidence="11">
    <location>
        <begin position="143"/>
        <end position="176"/>
    </location>
</feature>
<evidence type="ECO:0000256" key="6">
    <source>
        <dbReference type="ARBA" id="ARBA00022741"/>
    </source>
</evidence>
<accession>A0A5C0ULS8</accession>
<dbReference type="GO" id="GO:0005524">
    <property type="term" value="F:ATP binding"/>
    <property type="evidence" value="ECO:0007669"/>
    <property type="project" value="UniProtKB-KW"/>
</dbReference>
<name>A0A5C0ULS8_9RICK</name>
<feature type="transmembrane region" description="Helical" evidence="11">
    <location>
        <begin position="188"/>
        <end position="207"/>
    </location>
</feature>
<comment type="subcellular location">
    <subcellularLocation>
        <location evidence="1">Cell membrane</location>
        <topology evidence="1">Multi-pass membrane protein</topology>
    </subcellularLocation>
    <subcellularLocation>
        <location evidence="11">Membrane</location>
        <topology evidence="11">Multi-pass membrane protein</topology>
    </subcellularLocation>
</comment>
<keyword evidence="3 11" id="KW-0813">Transport</keyword>
<evidence type="ECO:0000256" key="10">
    <source>
        <dbReference type="ARBA" id="ARBA00024792"/>
    </source>
</evidence>
<evidence type="ECO:0000256" key="2">
    <source>
        <dbReference type="ARBA" id="ARBA00007127"/>
    </source>
</evidence>
<evidence type="ECO:0000256" key="11">
    <source>
        <dbReference type="RuleBase" id="RU363121"/>
    </source>
</evidence>
<comment type="similarity">
    <text evidence="2 11">Belongs to the ADP/ATP translocase tlc family.</text>
</comment>
<dbReference type="PANTHER" id="PTHR31187">
    <property type="match status" value="1"/>
</dbReference>
<reference evidence="12 13" key="1">
    <citation type="submission" date="2019-08" db="EMBL/GenBank/DDBJ databases">
        <title>Highly reduced genomes of protist endosymbionts show evolutionary convergence.</title>
        <authorList>
            <person name="George E."/>
            <person name="Husnik F."/>
            <person name="Tashyreva D."/>
            <person name="Prokopchuk G."/>
            <person name="Horak A."/>
            <person name="Kwong W.K."/>
            <person name="Lukes J."/>
            <person name="Keeling P.J."/>
        </authorList>
    </citation>
    <scope>NUCLEOTIDE SEQUENCE [LARGE SCALE GENOMIC DNA]</scope>
    <source>
        <strain evidence="12">1621</strain>
    </source>
</reference>
<dbReference type="PANTHER" id="PTHR31187:SF1">
    <property type="entry name" value="ADP,ATP CARRIER PROTEIN 1"/>
    <property type="match status" value="1"/>
</dbReference>
<evidence type="ECO:0000256" key="9">
    <source>
        <dbReference type="ARBA" id="ARBA00023136"/>
    </source>
</evidence>
<organism evidence="12 13">
    <name type="scientific">Candidatus Sneabacter namystus</name>
    <dbReference type="NCBI Taxonomy" id="2601646"/>
    <lineage>
        <taxon>Bacteria</taxon>
        <taxon>Pseudomonadati</taxon>
        <taxon>Pseudomonadota</taxon>
        <taxon>Alphaproteobacteria</taxon>
        <taxon>Rickettsiales</taxon>
        <taxon>Rickettsiaceae</taxon>
        <taxon>Rickettsieae</taxon>
        <taxon>Candidatus Sneabacter</taxon>
    </lineage>
</organism>
<evidence type="ECO:0000256" key="1">
    <source>
        <dbReference type="ARBA" id="ARBA00004651"/>
    </source>
</evidence>
<gene>
    <name evidence="12" type="ORF">FZC37_02845</name>
</gene>
<keyword evidence="6 11" id="KW-0547">Nucleotide-binding</keyword>
<comment type="function">
    <text evidence="10 11">Provides the rickettsial cell with host ATP in exchange for rickettsial ADP. This is an obligate exchange system. This energy acquiring activity is an important component of rickettsial parasitism.</text>
</comment>
<evidence type="ECO:0000256" key="7">
    <source>
        <dbReference type="ARBA" id="ARBA00022840"/>
    </source>
</evidence>
<dbReference type="EMBL" id="CP043312">
    <property type="protein sequence ID" value="QEK39844.1"/>
    <property type="molecule type" value="Genomic_DNA"/>
</dbReference>
<dbReference type="InterPro" id="IPR004667">
    <property type="entry name" value="ADP_ATP_car_bac_type"/>
</dbReference>
<keyword evidence="5 11" id="KW-0812">Transmembrane</keyword>
<proteinExistence type="inferred from homology"/>
<feature type="transmembrane region" description="Helical" evidence="11">
    <location>
        <begin position="384"/>
        <end position="405"/>
    </location>
</feature>
<feature type="transmembrane region" description="Helical" evidence="11">
    <location>
        <begin position="71"/>
        <end position="88"/>
    </location>
</feature>
<feature type="transmembrane region" description="Helical" evidence="11">
    <location>
        <begin position="331"/>
        <end position="351"/>
    </location>
</feature>
<keyword evidence="9 11" id="KW-0472">Membrane</keyword>
<evidence type="ECO:0000256" key="4">
    <source>
        <dbReference type="ARBA" id="ARBA00022475"/>
    </source>
</evidence>
<keyword evidence="13" id="KW-1185">Reference proteome</keyword>
<keyword evidence="8 11" id="KW-1133">Transmembrane helix</keyword>
<dbReference type="GO" id="GO:0005471">
    <property type="term" value="F:ATP:ADP antiporter activity"/>
    <property type="evidence" value="ECO:0007669"/>
    <property type="project" value="InterPro"/>
</dbReference>
<feature type="transmembrane region" description="Helical" evidence="11">
    <location>
        <begin position="34"/>
        <end position="51"/>
    </location>
</feature>
<protein>
    <recommendedName>
        <fullName evidence="11">ADP,ATP carrier protein</fullName>
    </recommendedName>
</protein>
<feature type="transmembrane region" description="Helical" evidence="11">
    <location>
        <begin position="227"/>
        <end position="253"/>
    </location>
</feature>
<feature type="transmembrane region" description="Helical" evidence="11">
    <location>
        <begin position="358"/>
        <end position="378"/>
    </location>
</feature>
<evidence type="ECO:0000256" key="5">
    <source>
        <dbReference type="ARBA" id="ARBA00022692"/>
    </source>
</evidence>
<dbReference type="RefSeq" id="WP_148952205.1">
    <property type="nucleotide sequence ID" value="NZ_CP043312.1"/>
</dbReference>
<feature type="transmembrane region" description="Helical" evidence="11">
    <location>
        <begin position="100"/>
        <end position="123"/>
    </location>
</feature>
<dbReference type="AlphaFoldDB" id="A0A5C0ULS8"/>
<keyword evidence="4" id="KW-1003">Cell membrane</keyword>
<dbReference type="KEGG" id="snay:FZC37_02845"/>
<evidence type="ECO:0000313" key="13">
    <source>
        <dbReference type="Proteomes" id="UP000323844"/>
    </source>
</evidence>
<dbReference type="OrthoDB" id="19786at2"/>
<evidence type="ECO:0000256" key="3">
    <source>
        <dbReference type="ARBA" id="ARBA00022448"/>
    </source>
</evidence>
<evidence type="ECO:0000256" key="8">
    <source>
        <dbReference type="ARBA" id="ARBA00022989"/>
    </source>
</evidence>
<sequence>MNKTLAKLLSQATKLTAAAFSHIFPIKRSELKKFCAIAALLFCILFVQNISKALKDSLITTLVATEVISVLKIWGVLPSSILAGIIYVKLTKTIKAENIFYTIITAFVAFFLLFAFVILPKHIYSSHLLDLNTAAVKWKSLKLFALVISNWSCSLLYVVSELWSNIVLSLLFWQFVNAITPVATSKRLYVMFGVLGQTGLYLSGSFLQNIPNLTSWLIHKFSLKISQTVLCIQVVLSIMALFGIASIVIFFLLNKFVIDKEDLINFNFKPKKSQQSTLESIKLITQSKYIRLIGLLLMSYGISITTVESMWKDKVRMMYQIPEFNLAFTGMTLKYSGIVTIVAVIVGSGVIRKFGWKAGALITPICTWFFGTIFFITANCETAATVLASIWATNTLYVTLIAGALQNIFTKATKYTLFDATKEMSYVPLDPELKTQGKACADTVGVKFGKSLGALIQASIFSLMPNATFSSISVFLMILFSMTCVLWCYAANQLGNEYNKAVLHHD</sequence>
<keyword evidence="7 11" id="KW-0067">ATP-binding</keyword>
<feature type="transmembrane region" description="Helical" evidence="11">
    <location>
        <begin position="289"/>
        <end position="311"/>
    </location>
</feature>
<evidence type="ECO:0000313" key="12">
    <source>
        <dbReference type="EMBL" id="QEK39844.1"/>
    </source>
</evidence>